<organism evidence="1 2">
    <name type="scientific">Candidatus Erwinia dacicola</name>
    <dbReference type="NCBI Taxonomy" id="252393"/>
    <lineage>
        <taxon>Bacteria</taxon>
        <taxon>Pseudomonadati</taxon>
        <taxon>Pseudomonadota</taxon>
        <taxon>Gammaproteobacteria</taxon>
        <taxon>Enterobacterales</taxon>
        <taxon>Erwiniaceae</taxon>
        <taxon>Erwinia</taxon>
    </lineage>
</organism>
<sequence length="33" mass="3592">MSTNTANKDADIKVPDGFWMDARGALIPESVIK</sequence>
<proteinExistence type="predicted"/>
<evidence type="ECO:0000313" key="1">
    <source>
        <dbReference type="EMBL" id="RAP70276.1"/>
    </source>
</evidence>
<dbReference type="AlphaFoldDB" id="A0A328TR46"/>
<gene>
    <name evidence="1" type="ORF">ACZ87_02919</name>
</gene>
<accession>A0A328TR46</accession>
<name>A0A328TR46_9GAMM</name>
<reference evidence="1" key="1">
    <citation type="submission" date="2018-04" db="EMBL/GenBank/DDBJ databases">
        <title>Genomes of the Obligate Erwinia dacicola and Facultative Enterobacter sp. OLF Endosymbionts of the Olive Fruit fly, Bactrocera oleae.</title>
        <authorList>
            <person name="Estes A.M."/>
            <person name="Hearn D.J."/>
            <person name="Agarwal S."/>
            <person name="Pierson E.A."/>
            <person name="Dunning-Hotopp J.C."/>
        </authorList>
    </citation>
    <scope>NUCLEOTIDE SEQUENCE [LARGE SCALE GENOMIC DNA]</scope>
    <source>
        <strain evidence="1">Oroville</strain>
    </source>
</reference>
<feature type="non-terminal residue" evidence="1">
    <location>
        <position position="33"/>
    </location>
</feature>
<dbReference type="EMBL" id="LJAM02000396">
    <property type="protein sequence ID" value="RAP70276.1"/>
    <property type="molecule type" value="Genomic_DNA"/>
</dbReference>
<keyword evidence="2" id="KW-1185">Reference proteome</keyword>
<evidence type="ECO:0000313" key="2">
    <source>
        <dbReference type="Proteomes" id="UP000244334"/>
    </source>
</evidence>
<comment type="caution">
    <text evidence="1">The sequence shown here is derived from an EMBL/GenBank/DDBJ whole genome shotgun (WGS) entry which is preliminary data.</text>
</comment>
<protein>
    <submittedName>
        <fullName evidence="1">Uncharacterized protein</fullName>
    </submittedName>
</protein>
<dbReference type="Proteomes" id="UP000244334">
    <property type="component" value="Unassembled WGS sequence"/>
</dbReference>